<gene>
    <name evidence="2" type="ORF">PR048_005724</name>
</gene>
<dbReference type="Pfam" id="PF22936">
    <property type="entry name" value="Pol_BBD"/>
    <property type="match status" value="1"/>
</dbReference>
<proteinExistence type="predicted"/>
<feature type="domain" description="Retrovirus-related Pol polyprotein from transposon TNT 1-94-like beta-barrel" evidence="1">
    <location>
        <begin position="21"/>
        <end position="97"/>
    </location>
</feature>
<evidence type="ECO:0000259" key="1">
    <source>
        <dbReference type="Pfam" id="PF22936"/>
    </source>
</evidence>
<evidence type="ECO:0000313" key="2">
    <source>
        <dbReference type="EMBL" id="KAJ8893141.1"/>
    </source>
</evidence>
<organism evidence="2 3">
    <name type="scientific">Dryococelus australis</name>
    <dbReference type="NCBI Taxonomy" id="614101"/>
    <lineage>
        <taxon>Eukaryota</taxon>
        <taxon>Metazoa</taxon>
        <taxon>Ecdysozoa</taxon>
        <taxon>Arthropoda</taxon>
        <taxon>Hexapoda</taxon>
        <taxon>Insecta</taxon>
        <taxon>Pterygota</taxon>
        <taxon>Neoptera</taxon>
        <taxon>Polyneoptera</taxon>
        <taxon>Phasmatodea</taxon>
        <taxon>Verophasmatodea</taxon>
        <taxon>Anareolatae</taxon>
        <taxon>Phasmatidae</taxon>
        <taxon>Eurycanthinae</taxon>
        <taxon>Dryococelus</taxon>
    </lineage>
</organism>
<evidence type="ECO:0000313" key="3">
    <source>
        <dbReference type="Proteomes" id="UP001159363"/>
    </source>
</evidence>
<dbReference type="Proteomes" id="UP001159363">
    <property type="component" value="Chromosome 2"/>
</dbReference>
<protein>
    <recommendedName>
        <fullName evidence="1">Retrovirus-related Pol polyprotein from transposon TNT 1-94-like beta-barrel domain-containing protein</fullName>
    </recommendedName>
</protein>
<dbReference type="EMBL" id="JARBHB010000002">
    <property type="protein sequence ID" value="KAJ8893141.1"/>
    <property type="molecule type" value="Genomic_DNA"/>
</dbReference>
<sequence>MVNKINAFSHEEPQMSGTVSFIIDSGASEHLVTSNVVIVMFDVKTLENSVFIRIANGENLESHQRGSSKLLFENTVINLSALIVPTLAHNLLSMRKIIFDLPIGAECHSADKLLWHRRLGHLGK</sequence>
<dbReference type="InterPro" id="IPR054722">
    <property type="entry name" value="PolX-like_BBD"/>
</dbReference>
<keyword evidence="3" id="KW-1185">Reference proteome</keyword>
<name>A0ABQ9I918_9NEOP</name>
<accession>A0ABQ9I918</accession>
<reference evidence="2 3" key="1">
    <citation type="submission" date="2023-02" db="EMBL/GenBank/DDBJ databases">
        <title>LHISI_Scaffold_Assembly.</title>
        <authorList>
            <person name="Stuart O.P."/>
            <person name="Cleave R."/>
            <person name="Magrath M.J.L."/>
            <person name="Mikheyev A.S."/>
        </authorList>
    </citation>
    <scope>NUCLEOTIDE SEQUENCE [LARGE SCALE GENOMIC DNA]</scope>
    <source>
        <strain evidence="2">Daus_M_001</strain>
        <tissue evidence="2">Leg muscle</tissue>
    </source>
</reference>
<comment type="caution">
    <text evidence="2">The sequence shown here is derived from an EMBL/GenBank/DDBJ whole genome shotgun (WGS) entry which is preliminary data.</text>
</comment>